<dbReference type="Proteomes" id="UP000196230">
    <property type="component" value="Unassembled WGS sequence"/>
</dbReference>
<evidence type="ECO:0000313" key="2">
    <source>
        <dbReference type="Proteomes" id="UP000196230"/>
    </source>
</evidence>
<dbReference type="Gene3D" id="3.40.50.720">
    <property type="entry name" value="NAD(P)-binding Rossmann-like Domain"/>
    <property type="match status" value="1"/>
</dbReference>
<dbReference type="InterPro" id="IPR036291">
    <property type="entry name" value="NAD(P)-bd_dom_sf"/>
</dbReference>
<organism evidence="1 2">
    <name type="scientific">Micrococcus lylae</name>
    <dbReference type="NCBI Taxonomy" id="1273"/>
    <lineage>
        <taxon>Bacteria</taxon>
        <taxon>Bacillati</taxon>
        <taxon>Actinomycetota</taxon>
        <taxon>Actinomycetes</taxon>
        <taxon>Micrococcales</taxon>
        <taxon>Micrococcaceae</taxon>
        <taxon>Micrococcus</taxon>
    </lineage>
</organism>
<name>A0A1R4JHZ0_9MICC</name>
<dbReference type="PIRSF" id="PIRSF001439">
    <property type="entry name" value="CryM"/>
    <property type="match status" value="1"/>
</dbReference>
<evidence type="ECO:0000313" key="1">
    <source>
        <dbReference type="EMBL" id="SJN31628.1"/>
    </source>
</evidence>
<dbReference type="InterPro" id="IPR023401">
    <property type="entry name" value="ODC_N"/>
</dbReference>
<dbReference type="PANTHER" id="PTHR13812">
    <property type="entry name" value="KETIMINE REDUCTASE MU-CRYSTALLIN"/>
    <property type="match status" value="1"/>
</dbReference>
<dbReference type="AlphaFoldDB" id="A0A1R4JHZ0"/>
<gene>
    <name evidence="1" type="ORF">FM125_08660</name>
</gene>
<proteinExistence type="predicted"/>
<dbReference type="EMBL" id="FUKP01000060">
    <property type="protein sequence ID" value="SJN31628.1"/>
    <property type="molecule type" value="Genomic_DNA"/>
</dbReference>
<sequence>MESMTDPSTASPAPSQLPYVHGPALRSALSPTAAVEALERALREGLDPETDAPRTRVETATGMLMQMPSTRGEEVGTKLLTLTPENADADLPVIQGVYVLFGGAEQAPRAVLNGIELTNLRTSSVSALGARLAGAVPAGSSATGSSDTPGTTTAAAHLVLFGTGVQAWEHAVTFCDVLEVERITVVGRSAEKAQALAARITDELGVSAEAGDEEAVAEAGVVVTCTASTSPLFDGALVRDDAVVVAMGAHTPDTRELDDALLARGQVVVESRDSALREAGEVVLGMESGAVAERELVTFADLATGRARRKAGVPAVVVTTGMPWQDLVVASAVMDALEA</sequence>
<dbReference type="SUPFAM" id="SSF51735">
    <property type="entry name" value="NAD(P)-binding Rossmann-fold domains"/>
    <property type="match status" value="1"/>
</dbReference>
<keyword evidence="1" id="KW-0456">Lyase</keyword>
<reference evidence="1 2" key="1">
    <citation type="submission" date="2017-02" db="EMBL/GenBank/DDBJ databases">
        <authorList>
            <person name="Peterson S.W."/>
        </authorList>
    </citation>
    <scope>NUCLEOTIDE SEQUENCE [LARGE SCALE GENOMIC DNA]</scope>
    <source>
        <strain evidence="1 2">2B3F</strain>
    </source>
</reference>
<dbReference type="EC" id="4.3.1.12" evidence="1"/>
<dbReference type="Gene3D" id="3.30.1780.10">
    <property type="entry name" value="ornithine cyclodeaminase, domain 1"/>
    <property type="match status" value="1"/>
</dbReference>
<dbReference type="GO" id="GO:0008473">
    <property type="term" value="F:ornithine cyclodeaminase activity"/>
    <property type="evidence" value="ECO:0007669"/>
    <property type="project" value="UniProtKB-EC"/>
</dbReference>
<accession>A0A1R4JHZ0</accession>
<dbReference type="PANTHER" id="PTHR13812:SF19">
    <property type="entry name" value="KETIMINE REDUCTASE MU-CRYSTALLIN"/>
    <property type="match status" value="1"/>
</dbReference>
<protein>
    <submittedName>
        <fullName evidence="1">Ornithine cyclodeaminase</fullName>
        <ecNumber evidence="1">4.3.1.12</ecNumber>
    </submittedName>
</protein>
<dbReference type="InterPro" id="IPR003462">
    <property type="entry name" value="ODC_Mu_crystall"/>
</dbReference>
<dbReference type="GO" id="GO:0005737">
    <property type="term" value="C:cytoplasm"/>
    <property type="evidence" value="ECO:0007669"/>
    <property type="project" value="TreeGrafter"/>
</dbReference>
<dbReference type="Pfam" id="PF02423">
    <property type="entry name" value="OCD_Mu_crystall"/>
    <property type="match status" value="2"/>
</dbReference>